<evidence type="ECO:0000256" key="3">
    <source>
        <dbReference type="ARBA" id="ARBA00022475"/>
    </source>
</evidence>
<dbReference type="CDD" id="cd16334">
    <property type="entry name" value="LppX-like"/>
    <property type="match status" value="1"/>
</dbReference>
<comment type="subcellular location">
    <subcellularLocation>
        <location evidence="1">Cell envelope</location>
    </subcellularLocation>
</comment>
<evidence type="ECO:0000256" key="8">
    <source>
        <dbReference type="SAM" id="SignalP"/>
    </source>
</evidence>
<feature type="compositionally biased region" description="Low complexity" evidence="7">
    <location>
        <begin position="235"/>
        <end position="247"/>
    </location>
</feature>
<feature type="region of interest" description="Disordered" evidence="7">
    <location>
        <begin position="227"/>
        <end position="263"/>
    </location>
</feature>
<keyword evidence="6" id="KW-0449">Lipoprotein</keyword>
<evidence type="ECO:0000256" key="4">
    <source>
        <dbReference type="ARBA" id="ARBA00022729"/>
    </source>
</evidence>
<evidence type="ECO:0000313" key="9">
    <source>
        <dbReference type="EMBL" id="GAA4751126.1"/>
    </source>
</evidence>
<evidence type="ECO:0000256" key="7">
    <source>
        <dbReference type="SAM" id="MobiDB-lite"/>
    </source>
</evidence>
<gene>
    <name evidence="9" type="ORF">GCM10023217_22270</name>
</gene>
<dbReference type="Proteomes" id="UP001500822">
    <property type="component" value="Unassembled WGS sequence"/>
</dbReference>
<dbReference type="SUPFAM" id="SSF89392">
    <property type="entry name" value="Prokaryotic lipoproteins and lipoprotein localization factors"/>
    <property type="match status" value="1"/>
</dbReference>
<dbReference type="EMBL" id="BAABIE010000009">
    <property type="protein sequence ID" value="GAA4751126.1"/>
    <property type="molecule type" value="Genomic_DNA"/>
</dbReference>
<name>A0ABP8ZAM7_9ACTN</name>
<dbReference type="PROSITE" id="PS51257">
    <property type="entry name" value="PROKAR_LIPOPROTEIN"/>
    <property type="match status" value="1"/>
</dbReference>
<evidence type="ECO:0000256" key="2">
    <source>
        <dbReference type="ARBA" id="ARBA00009194"/>
    </source>
</evidence>
<dbReference type="Pfam" id="PF07161">
    <property type="entry name" value="LppX_LprAFG"/>
    <property type="match status" value="1"/>
</dbReference>
<feature type="signal peptide" evidence="8">
    <location>
        <begin position="1"/>
        <end position="23"/>
    </location>
</feature>
<accession>A0ABP8ZAM7</accession>
<evidence type="ECO:0008006" key="11">
    <source>
        <dbReference type="Google" id="ProtNLM"/>
    </source>
</evidence>
<keyword evidence="4 8" id="KW-0732">Signal</keyword>
<dbReference type="InterPro" id="IPR029046">
    <property type="entry name" value="LolA/LolB/LppX"/>
</dbReference>
<keyword evidence="3" id="KW-0472">Membrane</keyword>
<protein>
    <recommendedName>
        <fullName evidence="11">LppX_LprAFG lipoprotein</fullName>
    </recommendedName>
</protein>
<proteinExistence type="inferred from homology"/>
<evidence type="ECO:0000256" key="1">
    <source>
        <dbReference type="ARBA" id="ARBA00004196"/>
    </source>
</evidence>
<comment type="caution">
    <text evidence="9">The sequence shown here is derived from an EMBL/GenBank/DDBJ whole genome shotgun (WGS) entry which is preliminary data.</text>
</comment>
<comment type="similarity">
    <text evidence="2">Belongs to the LppX/LprAFG lipoprotein family.</text>
</comment>
<keyword evidence="5" id="KW-0564">Palmitate</keyword>
<evidence type="ECO:0000313" key="10">
    <source>
        <dbReference type="Proteomes" id="UP001500822"/>
    </source>
</evidence>
<evidence type="ECO:0000256" key="5">
    <source>
        <dbReference type="ARBA" id="ARBA00023139"/>
    </source>
</evidence>
<keyword evidence="10" id="KW-1185">Reference proteome</keyword>
<dbReference type="RefSeq" id="WP_246995143.1">
    <property type="nucleotide sequence ID" value="NZ_BAABIE010000009.1"/>
</dbReference>
<reference evidence="10" key="1">
    <citation type="journal article" date="2019" name="Int. J. Syst. Evol. Microbiol.">
        <title>The Global Catalogue of Microorganisms (GCM) 10K type strain sequencing project: providing services to taxonomists for standard genome sequencing and annotation.</title>
        <authorList>
            <consortium name="The Broad Institute Genomics Platform"/>
            <consortium name="The Broad Institute Genome Sequencing Center for Infectious Disease"/>
            <person name="Wu L."/>
            <person name="Ma J."/>
        </authorList>
    </citation>
    <scope>NUCLEOTIDE SEQUENCE [LARGE SCALE GENOMIC DNA]</scope>
    <source>
        <strain evidence="10">JCM 18077</strain>
    </source>
</reference>
<dbReference type="InterPro" id="IPR009830">
    <property type="entry name" value="LppX/LprAFG"/>
</dbReference>
<organism evidence="9 10">
    <name type="scientific">Gordonia alkaliphila</name>
    <dbReference type="NCBI Taxonomy" id="1053547"/>
    <lineage>
        <taxon>Bacteria</taxon>
        <taxon>Bacillati</taxon>
        <taxon>Actinomycetota</taxon>
        <taxon>Actinomycetes</taxon>
        <taxon>Mycobacteriales</taxon>
        <taxon>Gordoniaceae</taxon>
        <taxon>Gordonia</taxon>
    </lineage>
</organism>
<dbReference type="Gene3D" id="2.50.20.20">
    <property type="match status" value="1"/>
</dbReference>
<feature type="chain" id="PRO_5046887409" description="LppX_LprAFG lipoprotein" evidence="8">
    <location>
        <begin position="24"/>
        <end position="263"/>
    </location>
</feature>
<sequence length="263" mass="26738">MKRRRLLGAVVALGAAAALTLTACSSDSDDSQPAPASSDPAATELLNSAADATAALTGAHVTMAVDGSFQSMNATAVEADVNTKPLAGKGTATLNMGGTSVQAPFVYLNDNFYANVDNKGWINYGDGRSIYDVALLLNPDTGIPNVLRSMEGAATAGDEQVDGVATTKVTGTVPAKAIAGLTGATGESAKDSTDAVDTTVWITEDNQVARVIVAPTNELKLTVDVSKWNTTSEVKAPSPIATPSAKPSTPPASDQPTTDKVDG</sequence>
<evidence type="ECO:0000256" key="6">
    <source>
        <dbReference type="ARBA" id="ARBA00023288"/>
    </source>
</evidence>
<keyword evidence="3" id="KW-1003">Cell membrane</keyword>